<dbReference type="Proteomes" id="UP000570514">
    <property type="component" value="Unassembled WGS sequence"/>
</dbReference>
<name>A0A846MTX9_9PROT</name>
<sequence>MTEVEFEPLDTVEDDVERVAYIKPTGSAEAHRLGLIPPGIELPPDSKIFVLHAADGSVLGVTDNYDTAYGAAVQNQFTPVSLH</sequence>
<keyword evidence="2" id="KW-1185">Reference proteome</keyword>
<dbReference type="RefSeq" id="WP_167079637.1">
    <property type="nucleotide sequence ID" value="NZ_BAAADC010000001.1"/>
</dbReference>
<dbReference type="InterPro" id="IPR009531">
    <property type="entry name" value="DUF1150"/>
</dbReference>
<dbReference type="EMBL" id="JAASRM010000001">
    <property type="protein sequence ID" value="NIK86689.1"/>
    <property type="molecule type" value="Genomic_DNA"/>
</dbReference>
<accession>A0A846MTX9</accession>
<evidence type="ECO:0000313" key="1">
    <source>
        <dbReference type="EMBL" id="NIK86689.1"/>
    </source>
</evidence>
<reference evidence="1 2" key="1">
    <citation type="submission" date="2020-03" db="EMBL/GenBank/DDBJ databases">
        <title>Genomic Encyclopedia of Type Strains, Phase IV (KMG-IV): sequencing the most valuable type-strain genomes for metagenomic binning, comparative biology and taxonomic classification.</title>
        <authorList>
            <person name="Goeker M."/>
        </authorList>
    </citation>
    <scope>NUCLEOTIDE SEQUENCE [LARGE SCALE GENOMIC DNA]</scope>
    <source>
        <strain evidence="1 2">DSM 19867</strain>
    </source>
</reference>
<protein>
    <recommendedName>
        <fullName evidence="3">DUF1150 family protein</fullName>
    </recommendedName>
</protein>
<organism evidence="1 2">
    <name type="scientific">Rhizomicrobium palustre</name>
    <dbReference type="NCBI Taxonomy" id="189966"/>
    <lineage>
        <taxon>Bacteria</taxon>
        <taxon>Pseudomonadati</taxon>
        <taxon>Pseudomonadota</taxon>
        <taxon>Alphaproteobacteria</taxon>
        <taxon>Micropepsales</taxon>
        <taxon>Micropepsaceae</taxon>
        <taxon>Rhizomicrobium</taxon>
    </lineage>
</organism>
<dbReference type="AlphaFoldDB" id="A0A846MTX9"/>
<evidence type="ECO:0000313" key="2">
    <source>
        <dbReference type="Proteomes" id="UP000570514"/>
    </source>
</evidence>
<dbReference type="Pfam" id="PF06620">
    <property type="entry name" value="DUF1150"/>
    <property type="match status" value="1"/>
</dbReference>
<comment type="caution">
    <text evidence="1">The sequence shown here is derived from an EMBL/GenBank/DDBJ whole genome shotgun (WGS) entry which is preliminary data.</text>
</comment>
<evidence type="ECO:0008006" key="3">
    <source>
        <dbReference type="Google" id="ProtNLM"/>
    </source>
</evidence>
<proteinExistence type="predicted"/>
<gene>
    <name evidence="1" type="ORF">FHS83_000007</name>
</gene>